<comment type="subcellular location">
    <subcellularLocation>
        <location evidence="1">Nucleus</location>
    </subcellularLocation>
</comment>
<keyword evidence="2" id="KW-0539">Nucleus</keyword>
<gene>
    <name evidence="5" type="ORF">Cpir12675_002118</name>
</gene>
<organism evidence="5 6">
    <name type="scientific">Ceratocystis pirilliformis</name>
    <dbReference type="NCBI Taxonomy" id="259994"/>
    <lineage>
        <taxon>Eukaryota</taxon>
        <taxon>Fungi</taxon>
        <taxon>Dikarya</taxon>
        <taxon>Ascomycota</taxon>
        <taxon>Pezizomycotina</taxon>
        <taxon>Sordariomycetes</taxon>
        <taxon>Hypocreomycetidae</taxon>
        <taxon>Microascales</taxon>
        <taxon>Ceratocystidaceae</taxon>
        <taxon>Ceratocystis</taxon>
    </lineage>
</organism>
<feature type="region of interest" description="Disordered" evidence="4">
    <location>
        <begin position="1"/>
        <end position="139"/>
    </location>
</feature>
<evidence type="ECO:0008006" key="7">
    <source>
        <dbReference type="Google" id="ProtNLM"/>
    </source>
</evidence>
<feature type="compositionally biased region" description="Basic residues" evidence="4">
    <location>
        <begin position="1"/>
        <end position="14"/>
    </location>
</feature>
<evidence type="ECO:0000256" key="3">
    <source>
        <dbReference type="SAM" id="Coils"/>
    </source>
</evidence>
<dbReference type="Pfam" id="PF15458">
    <property type="entry name" value="NTR2"/>
    <property type="match status" value="1"/>
</dbReference>
<feature type="region of interest" description="Disordered" evidence="4">
    <location>
        <begin position="252"/>
        <end position="282"/>
    </location>
</feature>
<dbReference type="InterPro" id="IPR012890">
    <property type="entry name" value="GCFC2-like"/>
</dbReference>
<evidence type="ECO:0000256" key="1">
    <source>
        <dbReference type="ARBA" id="ARBA00004123"/>
    </source>
</evidence>
<reference evidence="5 6" key="1">
    <citation type="journal article" date="2024" name="IMA Fungus">
        <title>IMA Genome - F19 : A genome assembly and annotation guide to empower mycologists, including annotated draft genome sequences of Ceratocystis pirilliformis, Diaporthe australafricana, Fusarium ophioides, Paecilomyces lecythidis, and Sporothrix stenoceras.</title>
        <authorList>
            <person name="Aylward J."/>
            <person name="Wilson A.M."/>
            <person name="Visagie C.M."/>
            <person name="Spraker J."/>
            <person name="Barnes I."/>
            <person name="Buitendag C."/>
            <person name="Ceriani C."/>
            <person name="Del Mar Angel L."/>
            <person name="du Plessis D."/>
            <person name="Fuchs T."/>
            <person name="Gasser K."/>
            <person name="Kramer D."/>
            <person name="Li W."/>
            <person name="Munsamy K."/>
            <person name="Piso A."/>
            <person name="Price J.L."/>
            <person name="Sonnekus B."/>
            <person name="Thomas C."/>
            <person name="van der Nest A."/>
            <person name="van Dijk A."/>
            <person name="van Heerden A."/>
            <person name="van Vuuren N."/>
            <person name="Yilmaz N."/>
            <person name="Duong T.A."/>
            <person name="van der Merwe N.A."/>
            <person name="Wingfield M.J."/>
            <person name="Wingfield B.D."/>
        </authorList>
    </citation>
    <scope>NUCLEOTIDE SEQUENCE [LARGE SCALE GENOMIC DNA]</scope>
    <source>
        <strain evidence="5 6">CMW 12675</strain>
    </source>
</reference>
<dbReference type="PANTHER" id="PTHR12214:SF0">
    <property type="entry name" value="LD29489P"/>
    <property type="match status" value="1"/>
</dbReference>
<protein>
    <recommendedName>
        <fullName evidence="7">Nineteen complex-related protein 2-domain-containing protein</fullName>
    </recommendedName>
</protein>
<evidence type="ECO:0000256" key="4">
    <source>
        <dbReference type="SAM" id="MobiDB-lite"/>
    </source>
</evidence>
<name>A0ABR3ZD81_9PEZI</name>
<feature type="region of interest" description="Disordered" evidence="4">
    <location>
        <begin position="464"/>
        <end position="484"/>
    </location>
</feature>
<feature type="compositionally biased region" description="Acidic residues" evidence="4">
    <location>
        <begin position="262"/>
        <end position="279"/>
    </location>
</feature>
<dbReference type="PANTHER" id="PTHR12214">
    <property type="entry name" value="GC-RICH SEQUENCE DNA-BINDING FACTOR"/>
    <property type="match status" value="1"/>
</dbReference>
<feature type="compositionally biased region" description="Polar residues" evidence="4">
    <location>
        <begin position="69"/>
        <end position="88"/>
    </location>
</feature>
<dbReference type="EMBL" id="JAWDJO010000038">
    <property type="protein sequence ID" value="KAL1898031.1"/>
    <property type="molecule type" value="Genomic_DNA"/>
</dbReference>
<dbReference type="Proteomes" id="UP001583280">
    <property type="component" value="Unassembled WGS sequence"/>
</dbReference>
<feature type="coiled-coil region" evidence="3">
    <location>
        <begin position="413"/>
        <end position="450"/>
    </location>
</feature>
<dbReference type="InterPro" id="IPR028211">
    <property type="entry name" value="Ntr2"/>
</dbReference>
<evidence type="ECO:0000313" key="5">
    <source>
        <dbReference type="EMBL" id="KAL1898031.1"/>
    </source>
</evidence>
<keyword evidence="3" id="KW-0175">Coiled coil</keyword>
<sequence length="521" mass="57226">MSSFGFKRKARIIKTVHANEDEESSEQNESGKFPTHGSKLDKEIFSKQPVFKPVRKPNRQTSLRRDTTETIGSSKTPIDSTNSNTPEPTSEDEHGGPTIVRPVAARQNSSKPKRRPKNSRLSFGGAAGENDANENDGPVVVTTAKKSTLSARAQENSALRRNVILKGLPVRSMDADEDRPIYSKEYLEELQNSTPVTPQNISLQGSSLGGDEMELDSTELAGAVIVTTSDLQPEPEATRILTEAEIRERKERRARLAREGDGDGVDEDDVIQLDQDSDCNDGSMLSVLRRRKKENNTRLVREDEDLGEGFDDFVEDGGIALGRKAEREAQKRRKREIAEIIDAAENNSSDDLSDEEAKRRIAFEAAQSRAGMEGLEKPTQKAADRDKMLQQVPSRLAPIPTLAACTASIKERLVTMQRELALKSQQVADLRQEKQKILARETEVQALLDEAGMKYQAALGKIPKSKDDVGQSGADVIEGVSGPGKQITTGHALNQFAMERGLESMGSEALNENKEGYVSSS</sequence>
<proteinExistence type="predicted"/>
<keyword evidence="6" id="KW-1185">Reference proteome</keyword>
<evidence type="ECO:0000256" key="2">
    <source>
        <dbReference type="ARBA" id="ARBA00023242"/>
    </source>
</evidence>
<comment type="caution">
    <text evidence="5">The sequence shown here is derived from an EMBL/GenBank/DDBJ whole genome shotgun (WGS) entry which is preliminary data.</text>
</comment>
<evidence type="ECO:0000313" key="6">
    <source>
        <dbReference type="Proteomes" id="UP001583280"/>
    </source>
</evidence>
<feature type="compositionally biased region" description="Basic and acidic residues" evidence="4">
    <location>
        <begin position="252"/>
        <end position="261"/>
    </location>
</feature>
<accession>A0ABR3ZD81</accession>